<reference evidence="10 11" key="1">
    <citation type="submission" date="2022-06" db="EMBL/GenBank/DDBJ databases">
        <title>Isolation of gut microbiota from human fecal samples.</title>
        <authorList>
            <person name="Pamer E.G."/>
            <person name="Barat B."/>
            <person name="Waligurski E."/>
            <person name="Medina S."/>
            <person name="Paddock L."/>
            <person name="Mostad J."/>
        </authorList>
    </citation>
    <scope>NUCLEOTIDE SEQUENCE [LARGE SCALE GENOMIC DNA]</scope>
    <source>
        <strain evidence="10 11">DFI.9.73</strain>
    </source>
</reference>
<dbReference type="PRINTS" id="PR00097">
    <property type="entry name" value="ANTSNTHASEII"/>
</dbReference>
<dbReference type="PANTHER" id="PTHR43418:SF7">
    <property type="entry name" value="CARBAMOYL-PHOSPHATE SYNTHASE SMALL CHAIN"/>
    <property type="match status" value="1"/>
</dbReference>
<keyword evidence="8" id="KW-0055">Arginine biosynthesis</keyword>
<dbReference type="EC" id="6.3.5.5" evidence="8"/>
<evidence type="ECO:0000259" key="9">
    <source>
        <dbReference type="SMART" id="SM01097"/>
    </source>
</evidence>
<dbReference type="RefSeq" id="WP_066863223.1">
    <property type="nucleotide sequence ID" value="NZ_CABKVV010000013.1"/>
</dbReference>
<feature type="binding site" evidence="8">
    <location>
        <position position="293"/>
    </location>
    <ligand>
        <name>L-glutamine</name>
        <dbReference type="ChEBI" id="CHEBI:58359"/>
    </ligand>
</feature>
<dbReference type="Proteomes" id="UP001524473">
    <property type="component" value="Unassembled WGS sequence"/>
</dbReference>
<dbReference type="InterPro" id="IPR035686">
    <property type="entry name" value="CPSase_GATase1"/>
</dbReference>
<evidence type="ECO:0000313" key="10">
    <source>
        <dbReference type="EMBL" id="MCQ4840608.1"/>
    </source>
</evidence>
<keyword evidence="8" id="KW-0665">Pyrimidine biosynthesis</keyword>
<evidence type="ECO:0000256" key="6">
    <source>
        <dbReference type="ARBA" id="ARBA00022962"/>
    </source>
</evidence>
<dbReference type="InterPro" id="IPR050472">
    <property type="entry name" value="Anth_synth/Amidotransfase"/>
</dbReference>
<feature type="region of interest" description="CPSase" evidence="8">
    <location>
        <begin position="1"/>
        <end position="169"/>
    </location>
</feature>
<feature type="binding site" evidence="8">
    <location>
        <position position="223"/>
    </location>
    <ligand>
        <name>L-glutamine</name>
        <dbReference type="ChEBI" id="CHEBI:58359"/>
    </ligand>
</feature>
<feature type="binding site" evidence="8">
    <location>
        <position position="294"/>
    </location>
    <ligand>
        <name>L-glutamine</name>
        <dbReference type="ChEBI" id="CHEBI:58359"/>
    </ligand>
</feature>
<dbReference type="InterPro" id="IPR036480">
    <property type="entry name" value="CarbP_synth_ssu_N_sf"/>
</dbReference>
<feature type="binding site" evidence="8">
    <location>
        <position position="221"/>
    </location>
    <ligand>
        <name>L-glutamine</name>
        <dbReference type="ChEBI" id="CHEBI:58359"/>
    </ligand>
</feature>
<dbReference type="NCBIfam" id="TIGR01368">
    <property type="entry name" value="CPSaseIIsmall"/>
    <property type="match status" value="1"/>
</dbReference>
<evidence type="ECO:0000256" key="5">
    <source>
        <dbReference type="ARBA" id="ARBA00022840"/>
    </source>
</evidence>
<evidence type="ECO:0000256" key="3">
    <source>
        <dbReference type="ARBA" id="ARBA00022598"/>
    </source>
</evidence>
<comment type="catalytic activity">
    <reaction evidence="8">
        <text>L-glutamine + H2O = L-glutamate + NH4(+)</text>
        <dbReference type="Rhea" id="RHEA:15889"/>
        <dbReference type="ChEBI" id="CHEBI:15377"/>
        <dbReference type="ChEBI" id="CHEBI:28938"/>
        <dbReference type="ChEBI" id="CHEBI:29985"/>
        <dbReference type="ChEBI" id="CHEBI:58359"/>
    </reaction>
</comment>
<comment type="subunit">
    <text evidence="8">Composed of two chains; the small (or glutamine) chain promotes the hydrolysis of glutamine to ammonia, which is used by the large (or ammonia) chain to synthesize carbamoyl phosphate. Tetramer of heterodimers (alpha,beta)4.</text>
</comment>
<feature type="binding site" evidence="8">
    <location>
        <position position="291"/>
    </location>
    <ligand>
        <name>L-glutamine</name>
        <dbReference type="ChEBI" id="CHEBI:58359"/>
    </ligand>
</feature>
<evidence type="ECO:0000256" key="1">
    <source>
        <dbReference type="ARBA" id="ARBA00005077"/>
    </source>
</evidence>
<dbReference type="InterPro" id="IPR017926">
    <property type="entry name" value="GATASE"/>
</dbReference>
<dbReference type="NCBIfam" id="NF009475">
    <property type="entry name" value="PRK12838.1"/>
    <property type="match status" value="1"/>
</dbReference>
<feature type="active site" description="Nucleophile" evidence="8">
    <location>
        <position position="249"/>
    </location>
</feature>
<proteinExistence type="inferred from homology"/>
<comment type="caution">
    <text evidence="10">The sequence shown here is derived from an EMBL/GenBank/DDBJ whole genome shotgun (WGS) entry which is preliminary data.</text>
</comment>
<feature type="active site" evidence="8">
    <location>
        <position position="336"/>
    </location>
</feature>
<dbReference type="InterPro" id="IPR029062">
    <property type="entry name" value="Class_I_gatase-like"/>
</dbReference>
<evidence type="ECO:0000256" key="7">
    <source>
        <dbReference type="ARBA" id="ARBA00048816"/>
    </source>
</evidence>
<dbReference type="PRINTS" id="PR00099">
    <property type="entry name" value="CPSGATASE"/>
</dbReference>
<dbReference type="CDD" id="cd01744">
    <property type="entry name" value="GATase1_CPSase"/>
    <property type="match status" value="1"/>
</dbReference>
<comment type="catalytic activity">
    <reaction evidence="7 8">
        <text>hydrogencarbonate + L-glutamine + 2 ATP + H2O = carbamoyl phosphate + L-glutamate + 2 ADP + phosphate + 2 H(+)</text>
        <dbReference type="Rhea" id="RHEA:18633"/>
        <dbReference type="ChEBI" id="CHEBI:15377"/>
        <dbReference type="ChEBI" id="CHEBI:15378"/>
        <dbReference type="ChEBI" id="CHEBI:17544"/>
        <dbReference type="ChEBI" id="CHEBI:29985"/>
        <dbReference type="ChEBI" id="CHEBI:30616"/>
        <dbReference type="ChEBI" id="CHEBI:43474"/>
        <dbReference type="ChEBI" id="CHEBI:58228"/>
        <dbReference type="ChEBI" id="CHEBI:58359"/>
        <dbReference type="ChEBI" id="CHEBI:456216"/>
        <dbReference type="EC" id="6.3.5.5"/>
    </reaction>
</comment>
<dbReference type="GeneID" id="90532180"/>
<evidence type="ECO:0000256" key="2">
    <source>
        <dbReference type="ARBA" id="ARBA00007800"/>
    </source>
</evidence>
<feature type="active site" evidence="8">
    <location>
        <position position="334"/>
    </location>
</feature>
<dbReference type="Pfam" id="PF00117">
    <property type="entry name" value="GATase"/>
    <property type="match status" value="1"/>
</dbReference>
<comment type="similarity">
    <text evidence="2 8">Belongs to the CarA family.</text>
</comment>
<keyword evidence="4 8" id="KW-0547">Nucleotide-binding</keyword>
<feature type="domain" description="Carbamoyl-phosphate synthase small subunit N-terminal" evidence="9">
    <location>
        <begin position="3"/>
        <end position="133"/>
    </location>
</feature>
<feature type="binding site" evidence="8">
    <location>
        <position position="47"/>
    </location>
    <ligand>
        <name>L-glutamine</name>
        <dbReference type="ChEBI" id="CHEBI:58359"/>
    </ligand>
</feature>
<feature type="binding site" evidence="8">
    <location>
        <position position="253"/>
    </location>
    <ligand>
        <name>L-glutamine</name>
        <dbReference type="ChEBI" id="CHEBI:58359"/>
    </ligand>
</feature>
<dbReference type="InterPro" id="IPR002474">
    <property type="entry name" value="CarbamoylP_synth_ssu_N"/>
</dbReference>
<evidence type="ECO:0000256" key="8">
    <source>
        <dbReference type="HAMAP-Rule" id="MF_01209"/>
    </source>
</evidence>
<comment type="pathway">
    <text evidence="1 8">Amino-acid biosynthesis; L-arginine biosynthesis; carbamoyl phosphate from bicarbonate: step 1/1.</text>
</comment>
<name>A0ABT1S101_9FIRM</name>
<dbReference type="SUPFAM" id="SSF52317">
    <property type="entry name" value="Class I glutamine amidotransferase-like"/>
    <property type="match status" value="1"/>
</dbReference>
<dbReference type="PRINTS" id="PR00096">
    <property type="entry name" value="GATASE"/>
</dbReference>
<keyword evidence="3 8" id="KW-0436">Ligase</keyword>
<gene>
    <name evidence="8" type="primary">carA</name>
    <name evidence="10" type="ORF">NE695_11880</name>
</gene>
<dbReference type="PROSITE" id="PS51273">
    <property type="entry name" value="GATASE_TYPE_1"/>
    <property type="match status" value="1"/>
</dbReference>
<accession>A0ABT1S101</accession>
<dbReference type="SUPFAM" id="SSF52021">
    <property type="entry name" value="Carbamoyl phosphate synthetase, small subunit N-terminal domain"/>
    <property type="match status" value="1"/>
</dbReference>
<dbReference type="Gene3D" id="3.50.30.20">
    <property type="entry name" value="Carbamoyl-phosphate synthase small subunit, N-terminal domain"/>
    <property type="match status" value="1"/>
</dbReference>
<keyword evidence="8" id="KW-0028">Amino-acid biosynthesis</keyword>
<protein>
    <recommendedName>
        <fullName evidence="8">Carbamoyl phosphate synthase small chain</fullName>
        <ecNumber evidence="8">6.3.5.5</ecNumber>
    </recommendedName>
    <alternativeName>
        <fullName evidence="8">Carbamoyl phosphate synthetase glutamine chain</fullName>
    </alternativeName>
</protein>
<keyword evidence="5 8" id="KW-0067">ATP-binding</keyword>
<evidence type="ECO:0000256" key="4">
    <source>
        <dbReference type="ARBA" id="ARBA00022741"/>
    </source>
</evidence>
<feature type="binding site" evidence="8">
    <location>
        <position position="250"/>
    </location>
    <ligand>
        <name>L-glutamine</name>
        <dbReference type="ChEBI" id="CHEBI:58359"/>
    </ligand>
</feature>
<keyword evidence="11" id="KW-1185">Reference proteome</keyword>
<dbReference type="EMBL" id="JANFZH010000026">
    <property type="protein sequence ID" value="MCQ4840608.1"/>
    <property type="molecule type" value="Genomic_DNA"/>
</dbReference>
<keyword evidence="6 8" id="KW-0315">Glutamine amidotransferase</keyword>
<dbReference type="HAMAP" id="MF_01209">
    <property type="entry name" value="CPSase_S_chain"/>
    <property type="match status" value="1"/>
</dbReference>
<sequence length="356" mass="38761">MGKTAYLVLENGKTFRGERFGAEGEMTAEVVFTTGMTGYLETLTDRSYYGQIVVQTFPLIGNYGVIPADFESDVIGPSAYIVKHWCQAPSNFRSEGSLDTFFKERGVIGLAEIDTRTLTKTIREAGVMNGIITDDPAGVDFQALKGYRIEGAVKASSTKEQYTVRPEGPVTKRIALLDFGQKENILRELVSRGAEVTVCPCNATAEKIGTLDVDGIVLSNGPGDPAENVEIIENLKEICKLNIPLFGICLGHQLLALAHGGRTEKLKYGHRGANQPVKNRLNGRVFISSQNHGYAVVSESIDPEKGEELFVNVNDGTCEGMRYFCCPAFSVQFHPEACGGPLDTGSLFDEFFAMMG</sequence>
<comment type="pathway">
    <text evidence="8">Pyrimidine metabolism; UMP biosynthesis via de novo pathway; (S)-dihydroorotate from bicarbonate: step 1/3.</text>
</comment>
<comment type="function">
    <text evidence="8">Small subunit of the glutamine-dependent carbamoyl phosphate synthetase (CPSase). CPSase catalyzes the formation of carbamoyl phosphate from the ammonia moiety of glutamine, carbonate, and phosphate donated by ATP, constituting the first step of 2 biosynthetic pathways, one leading to arginine and/or urea and the other to pyrimidine nucleotides. The small subunit (glutamine amidotransferase) binds and cleaves glutamine to supply the large subunit with the substrate ammonia.</text>
</comment>
<dbReference type="SMART" id="SM01097">
    <property type="entry name" value="CPSase_sm_chain"/>
    <property type="match status" value="1"/>
</dbReference>
<dbReference type="Gene3D" id="3.40.50.880">
    <property type="match status" value="1"/>
</dbReference>
<organism evidence="10 11">
    <name type="scientific">Neglectibacter timonensis</name>
    <dbReference type="NCBI Taxonomy" id="1776382"/>
    <lineage>
        <taxon>Bacteria</taxon>
        <taxon>Bacillati</taxon>
        <taxon>Bacillota</taxon>
        <taxon>Clostridia</taxon>
        <taxon>Eubacteriales</taxon>
        <taxon>Oscillospiraceae</taxon>
        <taxon>Neglectibacter</taxon>
    </lineage>
</organism>
<dbReference type="PANTHER" id="PTHR43418">
    <property type="entry name" value="MULTIFUNCTIONAL TRYPTOPHAN BIOSYNTHESIS PROTEIN-RELATED"/>
    <property type="match status" value="1"/>
</dbReference>
<dbReference type="InterPro" id="IPR006274">
    <property type="entry name" value="CarbamoylP_synth_ssu"/>
</dbReference>
<dbReference type="Pfam" id="PF00988">
    <property type="entry name" value="CPSase_sm_chain"/>
    <property type="match status" value="1"/>
</dbReference>
<evidence type="ECO:0000313" key="11">
    <source>
        <dbReference type="Proteomes" id="UP001524473"/>
    </source>
</evidence>